<proteinExistence type="predicted"/>
<evidence type="ECO:0000313" key="2">
    <source>
        <dbReference type="Proteomes" id="UP001054945"/>
    </source>
</evidence>
<reference evidence="1 2" key="1">
    <citation type="submission" date="2021-06" db="EMBL/GenBank/DDBJ databases">
        <title>Caerostris extrusa draft genome.</title>
        <authorList>
            <person name="Kono N."/>
            <person name="Arakawa K."/>
        </authorList>
    </citation>
    <scope>NUCLEOTIDE SEQUENCE [LARGE SCALE GENOMIC DNA]</scope>
</reference>
<protein>
    <submittedName>
        <fullName evidence="1">Uncharacterized protein</fullName>
    </submittedName>
</protein>
<keyword evidence="2" id="KW-1185">Reference proteome</keyword>
<organism evidence="1 2">
    <name type="scientific">Caerostris extrusa</name>
    <name type="common">Bark spider</name>
    <name type="synonym">Caerostris bankana</name>
    <dbReference type="NCBI Taxonomy" id="172846"/>
    <lineage>
        <taxon>Eukaryota</taxon>
        <taxon>Metazoa</taxon>
        <taxon>Ecdysozoa</taxon>
        <taxon>Arthropoda</taxon>
        <taxon>Chelicerata</taxon>
        <taxon>Arachnida</taxon>
        <taxon>Araneae</taxon>
        <taxon>Araneomorphae</taxon>
        <taxon>Entelegynae</taxon>
        <taxon>Araneoidea</taxon>
        <taxon>Araneidae</taxon>
        <taxon>Caerostris</taxon>
    </lineage>
</organism>
<sequence length="132" mass="14594">MYRRFHLSGMDGWNGALTTIGTPGGVDSRHLLMQDLAVLVVSLLFFARPQNVPDEEGPHSRVQHGAHQNRARVAVAKHSSTGRKTKCFEYHCLIQDFPSTKCESFTSNHSALLSSAVDDKLQSQLNSISTDE</sequence>
<gene>
    <name evidence="1" type="ORF">CEXT_627711</name>
</gene>
<accession>A0AAV4XWK8</accession>
<dbReference type="AlphaFoldDB" id="A0AAV4XWK8"/>
<dbReference type="Proteomes" id="UP001054945">
    <property type="component" value="Unassembled WGS sequence"/>
</dbReference>
<comment type="caution">
    <text evidence="1">The sequence shown here is derived from an EMBL/GenBank/DDBJ whole genome shotgun (WGS) entry which is preliminary data.</text>
</comment>
<name>A0AAV4XWK8_CAEEX</name>
<evidence type="ECO:0000313" key="1">
    <source>
        <dbReference type="EMBL" id="GIY98269.1"/>
    </source>
</evidence>
<dbReference type="EMBL" id="BPLR01018275">
    <property type="protein sequence ID" value="GIY98269.1"/>
    <property type="molecule type" value="Genomic_DNA"/>
</dbReference>